<protein>
    <recommendedName>
        <fullName evidence="2 7">Translation initiation factor IF-2</fullName>
    </recommendedName>
</protein>
<dbReference type="PANTHER" id="PTHR43381:SF4">
    <property type="entry name" value="EUKARYOTIC TRANSLATION INITIATION FACTOR 5B"/>
    <property type="match status" value="1"/>
</dbReference>
<dbReference type="SUPFAM" id="SSF52156">
    <property type="entry name" value="Initiation factor IF2/eIF5b, domain 3"/>
    <property type="match status" value="1"/>
</dbReference>
<dbReference type="PROSITE" id="PS51722">
    <property type="entry name" value="G_TR_2"/>
    <property type="match status" value="1"/>
</dbReference>
<dbReference type="InterPro" id="IPR027417">
    <property type="entry name" value="P-loop_NTPase"/>
</dbReference>
<dbReference type="FunFam" id="2.40.30.10:FF:000008">
    <property type="entry name" value="Translation initiation factor IF-2"/>
    <property type="match status" value="1"/>
</dbReference>
<evidence type="ECO:0000313" key="11">
    <source>
        <dbReference type="EMBL" id="OGD61789.1"/>
    </source>
</evidence>
<dbReference type="GO" id="GO:0005737">
    <property type="term" value="C:cytoplasm"/>
    <property type="evidence" value="ECO:0007669"/>
    <property type="project" value="UniProtKB-UniRule"/>
</dbReference>
<keyword evidence="6" id="KW-0342">GTP-binding</keyword>
<evidence type="ECO:0000256" key="5">
    <source>
        <dbReference type="ARBA" id="ARBA00022917"/>
    </source>
</evidence>
<dbReference type="AlphaFoldDB" id="A0A1F5E2Y8"/>
<dbReference type="SUPFAM" id="SSF50447">
    <property type="entry name" value="Translation proteins"/>
    <property type="match status" value="2"/>
</dbReference>
<dbReference type="Gene3D" id="3.40.50.300">
    <property type="entry name" value="P-loop containing nucleotide triphosphate hydrolases"/>
    <property type="match status" value="1"/>
</dbReference>
<dbReference type="GO" id="GO:0005525">
    <property type="term" value="F:GTP binding"/>
    <property type="evidence" value="ECO:0007669"/>
    <property type="project" value="UniProtKB-KW"/>
</dbReference>
<dbReference type="SUPFAM" id="SSF52540">
    <property type="entry name" value="P-loop containing nucleoside triphosphate hydrolases"/>
    <property type="match status" value="1"/>
</dbReference>
<dbReference type="EMBL" id="MEZK01000033">
    <property type="protein sequence ID" value="OGD61789.1"/>
    <property type="molecule type" value="Genomic_DNA"/>
</dbReference>
<dbReference type="Pfam" id="PF11987">
    <property type="entry name" value="IF-2"/>
    <property type="match status" value="1"/>
</dbReference>
<dbReference type="Proteomes" id="UP000177006">
    <property type="component" value="Unassembled WGS sequence"/>
</dbReference>
<dbReference type="STRING" id="1797457.A2160_05495"/>
<dbReference type="InterPro" id="IPR036925">
    <property type="entry name" value="TIF_IF2_dom3_sf"/>
</dbReference>
<dbReference type="CDD" id="cd01887">
    <property type="entry name" value="IF2_eIF5B"/>
    <property type="match status" value="1"/>
</dbReference>
<dbReference type="Gene3D" id="2.40.30.10">
    <property type="entry name" value="Translation factors"/>
    <property type="match status" value="2"/>
</dbReference>
<reference evidence="11 12" key="1">
    <citation type="journal article" date="2016" name="Nat. Commun.">
        <title>Thousands of microbial genomes shed light on interconnected biogeochemical processes in an aquifer system.</title>
        <authorList>
            <person name="Anantharaman K."/>
            <person name="Brown C.T."/>
            <person name="Hug L.A."/>
            <person name="Sharon I."/>
            <person name="Castelle C.J."/>
            <person name="Probst A.J."/>
            <person name="Thomas B.C."/>
            <person name="Singh A."/>
            <person name="Wilkins M.J."/>
            <person name="Karaoz U."/>
            <person name="Brodie E.L."/>
            <person name="Williams K.H."/>
            <person name="Hubbard S.S."/>
            <person name="Banfield J.F."/>
        </authorList>
    </citation>
    <scope>NUCLEOTIDE SEQUENCE [LARGE SCALE GENOMIC DNA]</scope>
</reference>
<evidence type="ECO:0000256" key="6">
    <source>
        <dbReference type="ARBA" id="ARBA00023134"/>
    </source>
</evidence>
<evidence type="ECO:0000313" key="12">
    <source>
        <dbReference type="Proteomes" id="UP000177006"/>
    </source>
</evidence>
<evidence type="ECO:0000256" key="1">
    <source>
        <dbReference type="ARBA" id="ARBA00007733"/>
    </source>
</evidence>
<dbReference type="Gene3D" id="3.40.50.10050">
    <property type="entry name" value="Translation initiation factor IF- 2, domain 3"/>
    <property type="match status" value="1"/>
</dbReference>
<accession>A0A1F5E2Y8</accession>
<evidence type="ECO:0000256" key="3">
    <source>
        <dbReference type="ARBA" id="ARBA00022540"/>
    </source>
</evidence>
<dbReference type="NCBIfam" id="TIGR00231">
    <property type="entry name" value="small_GTP"/>
    <property type="match status" value="1"/>
</dbReference>
<feature type="domain" description="Tr-type G" evidence="10">
    <location>
        <begin position="19"/>
        <end position="220"/>
    </location>
</feature>
<dbReference type="GO" id="GO:0003924">
    <property type="term" value="F:GTPase activity"/>
    <property type="evidence" value="ECO:0007669"/>
    <property type="project" value="InterPro"/>
</dbReference>
<dbReference type="FunFam" id="3.40.50.300:FF:000019">
    <property type="entry name" value="Translation initiation factor IF-2"/>
    <property type="match status" value="1"/>
</dbReference>
<feature type="region of interest" description="Disordered" evidence="9">
    <location>
        <begin position="317"/>
        <end position="336"/>
    </location>
</feature>
<dbReference type="InterPro" id="IPR053905">
    <property type="entry name" value="EF-G-like_DII"/>
</dbReference>
<evidence type="ECO:0000259" key="10">
    <source>
        <dbReference type="PROSITE" id="PS51722"/>
    </source>
</evidence>
<evidence type="ECO:0000256" key="4">
    <source>
        <dbReference type="ARBA" id="ARBA00022741"/>
    </source>
</evidence>
<dbReference type="InterPro" id="IPR009000">
    <property type="entry name" value="Transl_B-barrel_sf"/>
</dbReference>
<evidence type="ECO:0000256" key="2">
    <source>
        <dbReference type="ARBA" id="ARBA00020675"/>
    </source>
</evidence>
<organism evidence="11 12">
    <name type="scientific">Candidatus Beckwithbacteria bacterium RBG_13_42_9</name>
    <dbReference type="NCBI Taxonomy" id="1797457"/>
    <lineage>
        <taxon>Bacteria</taxon>
        <taxon>Candidatus Beckwithiibacteriota</taxon>
    </lineage>
</organism>
<dbReference type="InterPro" id="IPR000795">
    <property type="entry name" value="T_Tr_GTP-bd_dom"/>
</dbReference>
<keyword evidence="3 8" id="KW-0396">Initiation factor</keyword>
<name>A0A1F5E2Y8_9BACT</name>
<comment type="similarity">
    <text evidence="1 8">Belongs to the TRAFAC class translation factor GTPase superfamily. Classic translation factor GTPase family. IF-2 subfamily.</text>
</comment>
<evidence type="ECO:0000256" key="8">
    <source>
        <dbReference type="RuleBase" id="RU000644"/>
    </source>
</evidence>
<feature type="compositionally biased region" description="Basic and acidic residues" evidence="9">
    <location>
        <begin position="74"/>
        <end position="85"/>
    </location>
</feature>
<dbReference type="InterPro" id="IPR005225">
    <property type="entry name" value="Small_GTP-bd"/>
</dbReference>
<evidence type="ECO:0000256" key="9">
    <source>
        <dbReference type="SAM" id="MobiDB-lite"/>
    </source>
</evidence>
<dbReference type="Pfam" id="PF00009">
    <property type="entry name" value="GTP_EFTU"/>
    <property type="match status" value="1"/>
</dbReference>
<dbReference type="InterPro" id="IPR015760">
    <property type="entry name" value="TIF_IF2"/>
</dbReference>
<comment type="caution">
    <text evidence="11">The sequence shown here is derived from an EMBL/GenBank/DDBJ whole genome shotgun (WGS) entry which is preliminary data.</text>
</comment>
<keyword evidence="5 8" id="KW-0648">Protein biosynthesis</keyword>
<evidence type="ECO:0000256" key="7">
    <source>
        <dbReference type="NCBIfam" id="TIGR00487"/>
    </source>
</evidence>
<dbReference type="PANTHER" id="PTHR43381">
    <property type="entry name" value="TRANSLATION INITIATION FACTOR IF-2-RELATED"/>
    <property type="match status" value="1"/>
</dbReference>
<comment type="function">
    <text evidence="8">One of the essential components for the initiation of protein synthesis. Protects formylmethionyl-tRNA from spontaneous hydrolysis and promotes its binding to the 30S ribosomal subunits. Also involved in the hydrolysis of GTP during the formation of the 70S ribosomal complex.</text>
</comment>
<dbReference type="InterPro" id="IPR000178">
    <property type="entry name" value="TF_IF2_bacterial-like"/>
</dbReference>
<gene>
    <name evidence="11" type="ORF">A2160_05495</name>
</gene>
<dbReference type="Pfam" id="PF22042">
    <property type="entry name" value="EF-G_D2"/>
    <property type="match status" value="1"/>
</dbReference>
<dbReference type="FunFam" id="3.40.50.10050:FF:000001">
    <property type="entry name" value="Translation initiation factor IF-2"/>
    <property type="match status" value="1"/>
</dbReference>
<feature type="region of interest" description="Disordered" evidence="9">
    <location>
        <begin position="73"/>
        <end position="93"/>
    </location>
</feature>
<dbReference type="NCBIfam" id="TIGR00487">
    <property type="entry name" value="IF-2"/>
    <property type="match status" value="1"/>
</dbReference>
<keyword evidence="4" id="KW-0547">Nucleotide-binding</keyword>
<dbReference type="InterPro" id="IPR023115">
    <property type="entry name" value="TIF_IF2_dom3"/>
</dbReference>
<proteinExistence type="inferred from homology"/>
<sequence length="537" mass="58397">MAKKKSIQAVHKAVVKTQWRPPVVVVMGHVDHGKTTLLDTIRSQNSSKKEESLTAKEHGGITQQVGAYQIEVFPKGEPKSRESETNRGIPRQARDDFAPRKITFLDTPGHEAFAKMRLRGAQVADLAILVVAANDGVKPQTKEAINHIKAAKIPMIVAINKIDLPEASAEMVKTQLAENEIYVEGYGGDVVCVPISAKDGKGILQLLEMILLVAEMAELKGDSKNPLLAYVLESFTDAHKGVVANLLVKDGTLTLGDQIQAYASGESTPTKIGAKIKAMIGEQGEVVVKALPSQPVQVLGFKTSPLVGAQVTLGRPTKAMEPSQPAPTAAVKPEKTEEEEAEVIKPNKLSLILKADVQGSLEAIKANLTEEVEVIAEGVGEVTESDVLLADSTHARIIAFNVKTPTTVEKLAQMEKVKIKTYNVIYHLLEDLQKEVLSLIEPTINELTLGKAKVIAEFTIKKRHIAGCKVTEGTIHKANSIRVLRGDEIIGEARITSFQKERQEATEVKKNDEVGMVLRPDLPFQIGDDIISYKVEE</sequence>
<dbReference type="PRINTS" id="PR00315">
    <property type="entry name" value="ELONGATNFCT"/>
</dbReference>
<dbReference type="GO" id="GO:0003743">
    <property type="term" value="F:translation initiation factor activity"/>
    <property type="evidence" value="ECO:0007669"/>
    <property type="project" value="UniProtKB-UniRule"/>
</dbReference>